<proteinExistence type="predicted"/>
<dbReference type="InterPro" id="IPR003593">
    <property type="entry name" value="AAA+_ATPase"/>
</dbReference>
<evidence type="ECO:0000256" key="2">
    <source>
        <dbReference type="ARBA" id="ARBA00022840"/>
    </source>
</evidence>
<dbReference type="EMBL" id="PVUE01000002">
    <property type="protein sequence ID" value="PRZ43405.1"/>
    <property type="molecule type" value="Genomic_DNA"/>
</dbReference>
<feature type="domain" description="ABC transporter" evidence="4">
    <location>
        <begin position="287"/>
        <end position="510"/>
    </location>
</feature>
<name>A0A2T1A478_9ACTN</name>
<dbReference type="InterPro" id="IPR051309">
    <property type="entry name" value="ABCF_ATPase"/>
</dbReference>
<dbReference type="AlphaFoldDB" id="A0A2T1A478"/>
<dbReference type="GO" id="GO:0016887">
    <property type="term" value="F:ATP hydrolysis activity"/>
    <property type="evidence" value="ECO:0007669"/>
    <property type="project" value="InterPro"/>
</dbReference>
<keyword evidence="2 5" id="KW-0067">ATP-binding</keyword>
<evidence type="ECO:0000259" key="4">
    <source>
        <dbReference type="PROSITE" id="PS50893"/>
    </source>
</evidence>
<dbReference type="Gene3D" id="3.40.50.300">
    <property type="entry name" value="P-loop containing nucleotide triphosphate hydrolases"/>
    <property type="match status" value="2"/>
</dbReference>
<dbReference type="OrthoDB" id="3169603at2"/>
<feature type="compositionally biased region" description="Basic and acidic residues" evidence="3">
    <location>
        <begin position="517"/>
        <end position="528"/>
    </location>
</feature>
<sequence length="607" mass="66484">MANQVNLDSVTVQYDVTPVLDAVSVGIADGDRIGVVGLNGSGKSTLLGVISGRSTPDSGRVSMRGGLHIAFVGQSDDFDDGTTIRELVVPGSSHDAEHDWASDPRVRKVVEGLGLLGLGLDTAVGSLSGGERRRVGLAAALVSDVDLLILDEPTNHLDIEGVGWLADYLAGFSGAVVVVTHDRWFLDVVCNRTWEVTDSKINMYDGGYADWVFARAERNRVADVTEERRRNLARKELAWLRRGPPARTSKPRFRIEAANALIEDVPPPRDRVSLVATATSRLGRTVVDLKDATVSFDSGTSYERVILDRLTWHLAPGGRYGILGPNGAGKTTLLRTMLGDQDLTSGFREIGKTVRVGHLSQSLAELDPGQRMIEAVSELATLIRIGDKDLTAGQLLERFGFAASTHKRFVRDLSGGQRRRLQMVRTLMRQPNVLILDEPTNDLDVDTLSALEDLLDEWPGTLVVVSHDRFLLERVCDDLYAVLGDGKLTHLVGGVAEYLTRRARHPITTGRVLADARAQDAEDARPDADSSGEISAAERRTARKTASRIERQMATLDKKEAGLHDQLAEHASDFEKLGPLQGQLREIHRQREELELEWFAAVELAEE</sequence>
<dbReference type="PROSITE" id="PS50893">
    <property type="entry name" value="ABC_TRANSPORTER_2"/>
    <property type="match status" value="2"/>
</dbReference>
<evidence type="ECO:0000256" key="1">
    <source>
        <dbReference type="ARBA" id="ARBA00022741"/>
    </source>
</evidence>
<dbReference type="SMART" id="SM00382">
    <property type="entry name" value="AAA"/>
    <property type="match status" value="2"/>
</dbReference>
<dbReference type="CDD" id="cd03221">
    <property type="entry name" value="ABCF_EF-3"/>
    <property type="match status" value="2"/>
</dbReference>
<dbReference type="InterPro" id="IPR027417">
    <property type="entry name" value="P-loop_NTPase"/>
</dbReference>
<feature type="domain" description="ABC transporter" evidence="4">
    <location>
        <begin position="5"/>
        <end position="230"/>
    </location>
</feature>
<dbReference type="InterPro" id="IPR017871">
    <property type="entry name" value="ABC_transporter-like_CS"/>
</dbReference>
<dbReference type="PANTHER" id="PTHR42855">
    <property type="entry name" value="ABC TRANSPORTER ATP-BINDING SUBUNIT"/>
    <property type="match status" value="1"/>
</dbReference>
<evidence type="ECO:0000313" key="6">
    <source>
        <dbReference type="Proteomes" id="UP000237752"/>
    </source>
</evidence>
<dbReference type="RefSeq" id="WP_106347576.1">
    <property type="nucleotide sequence ID" value="NZ_PVUE01000002.1"/>
</dbReference>
<evidence type="ECO:0000313" key="5">
    <source>
        <dbReference type="EMBL" id="PRZ43405.1"/>
    </source>
</evidence>
<dbReference type="PROSITE" id="PS00211">
    <property type="entry name" value="ABC_TRANSPORTER_1"/>
    <property type="match status" value="2"/>
</dbReference>
<dbReference type="PANTHER" id="PTHR42855:SF1">
    <property type="entry name" value="ABC TRANSPORTER DOMAIN-CONTAINING PROTEIN"/>
    <property type="match status" value="1"/>
</dbReference>
<dbReference type="InterPro" id="IPR003439">
    <property type="entry name" value="ABC_transporter-like_ATP-bd"/>
</dbReference>
<protein>
    <submittedName>
        <fullName evidence="5">ATP-binding cassette subfamily F protein uup</fullName>
    </submittedName>
</protein>
<dbReference type="Proteomes" id="UP000237752">
    <property type="component" value="Unassembled WGS sequence"/>
</dbReference>
<accession>A0A2T1A478</accession>
<dbReference type="SUPFAM" id="SSF52540">
    <property type="entry name" value="P-loop containing nucleoside triphosphate hydrolases"/>
    <property type="match status" value="2"/>
</dbReference>
<comment type="caution">
    <text evidence="5">The sequence shown here is derived from an EMBL/GenBank/DDBJ whole genome shotgun (WGS) entry which is preliminary data.</text>
</comment>
<dbReference type="GO" id="GO:0005524">
    <property type="term" value="F:ATP binding"/>
    <property type="evidence" value="ECO:0007669"/>
    <property type="project" value="UniProtKB-KW"/>
</dbReference>
<dbReference type="Pfam" id="PF00005">
    <property type="entry name" value="ABC_tran"/>
    <property type="match status" value="2"/>
</dbReference>
<keyword evidence="6" id="KW-1185">Reference proteome</keyword>
<reference evidence="5 6" key="1">
    <citation type="submission" date="2018-03" db="EMBL/GenBank/DDBJ databases">
        <title>Genomic Encyclopedia of Archaeal and Bacterial Type Strains, Phase II (KMG-II): from individual species to whole genera.</title>
        <authorList>
            <person name="Goeker M."/>
        </authorList>
    </citation>
    <scope>NUCLEOTIDE SEQUENCE [LARGE SCALE GENOMIC DNA]</scope>
    <source>
        <strain evidence="5 6">DSM 100065</strain>
    </source>
</reference>
<organism evidence="5 6">
    <name type="scientific">Antricoccus suffuscus</name>
    <dbReference type="NCBI Taxonomy" id="1629062"/>
    <lineage>
        <taxon>Bacteria</taxon>
        <taxon>Bacillati</taxon>
        <taxon>Actinomycetota</taxon>
        <taxon>Actinomycetes</taxon>
        <taxon>Geodermatophilales</taxon>
        <taxon>Antricoccaceae</taxon>
        <taxon>Antricoccus</taxon>
    </lineage>
</organism>
<gene>
    <name evidence="5" type="ORF">CLV47_10291</name>
</gene>
<keyword evidence="1" id="KW-0547">Nucleotide-binding</keyword>
<feature type="region of interest" description="Disordered" evidence="3">
    <location>
        <begin position="515"/>
        <end position="547"/>
    </location>
</feature>
<evidence type="ECO:0000256" key="3">
    <source>
        <dbReference type="SAM" id="MobiDB-lite"/>
    </source>
</evidence>